<protein>
    <submittedName>
        <fullName evidence="2">Uncharacterized protein</fullName>
    </submittedName>
</protein>
<sequence length="164" mass="19176">MKEAPKNRLTMKELWVEVDYLSTLSKEDKKNYKELSIEQKRKILNNFKVQKDTNTIEEQDPFKSVNKTLKKHGLTNVTDPTKELIKVNNIGQFIDSFFSRLSSTAMNPKDSDTIFTYEQINQNFALIKLLDDLIKDNKELKEHNDTLINQNKEIINLLTKIANK</sequence>
<reference evidence="2 3" key="1">
    <citation type="journal article" date="2023" name="Int. J. Syst. Evol. Microbiol.">
        <title>Streptococcus sciuri sp. nov., Staphylococcus marylandisciuri sp. nov. and Staphylococcus americanisciuri sp. nov., isolated from faeces of eastern grey squirrel (Sciurus carolinensis).</title>
        <authorList>
            <person name="Volokhov D.V."/>
            <person name="Zagorodnyaya T.A."/>
            <person name="Furtak V.A."/>
            <person name="Nattanmai G."/>
            <person name="Randall L."/>
            <person name="Jose S."/>
            <person name="Gao Y."/>
            <person name="Eisenberg T."/>
            <person name="Delmonte P."/>
            <person name="Blom J."/>
            <person name="Mitchell K.K."/>
        </authorList>
    </citation>
    <scope>NUCLEOTIDE SEQUENCE [LARGE SCALE GENOMIC DNA]</scope>
    <source>
        <strain evidence="2 3">SQ8-PEA</strain>
    </source>
</reference>
<proteinExistence type="predicted"/>
<comment type="caution">
    <text evidence="2">The sequence shown here is derived from an EMBL/GenBank/DDBJ whole genome shotgun (WGS) entry which is preliminary data.</text>
</comment>
<keyword evidence="3" id="KW-1185">Reference proteome</keyword>
<organism evidence="2 3">
    <name type="scientific">Staphylococcus marylandisciuri</name>
    <dbReference type="NCBI Taxonomy" id="2981529"/>
    <lineage>
        <taxon>Bacteria</taxon>
        <taxon>Bacillati</taxon>
        <taxon>Bacillota</taxon>
        <taxon>Bacilli</taxon>
        <taxon>Bacillales</taxon>
        <taxon>Staphylococcaceae</taxon>
        <taxon>Staphylococcus</taxon>
    </lineage>
</organism>
<dbReference type="EMBL" id="JAOPKZ010000011">
    <property type="protein sequence ID" value="MCU5746499.1"/>
    <property type="molecule type" value="Genomic_DNA"/>
</dbReference>
<evidence type="ECO:0000256" key="1">
    <source>
        <dbReference type="SAM" id="Coils"/>
    </source>
</evidence>
<name>A0ABT2QR90_9STAP</name>
<keyword evidence="1" id="KW-0175">Coiled coil</keyword>
<evidence type="ECO:0000313" key="3">
    <source>
        <dbReference type="Proteomes" id="UP001209553"/>
    </source>
</evidence>
<accession>A0ABT2QR90</accession>
<gene>
    <name evidence="2" type="ORF">N9R04_07175</name>
</gene>
<evidence type="ECO:0000313" key="2">
    <source>
        <dbReference type="EMBL" id="MCU5746499.1"/>
    </source>
</evidence>
<feature type="coiled-coil region" evidence="1">
    <location>
        <begin position="130"/>
        <end position="157"/>
    </location>
</feature>
<dbReference type="Proteomes" id="UP001209553">
    <property type="component" value="Unassembled WGS sequence"/>
</dbReference>
<dbReference type="RefSeq" id="WP_262856091.1">
    <property type="nucleotide sequence ID" value="NZ_JAOPKZ010000011.1"/>
</dbReference>